<keyword evidence="1" id="KW-0732">Signal</keyword>
<dbReference type="Proteomes" id="UP000266841">
    <property type="component" value="Unassembled WGS sequence"/>
</dbReference>
<evidence type="ECO:0000313" key="3">
    <source>
        <dbReference type="Proteomes" id="UP000266841"/>
    </source>
</evidence>
<comment type="caution">
    <text evidence="2">The sequence shown here is derived from an EMBL/GenBank/DDBJ whole genome shotgun (WGS) entry which is preliminary data.</text>
</comment>
<proteinExistence type="predicted"/>
<reference evidence="2 3" key="1">
    <citation type="journal article" date="2012" name="Genome Biol.">
        <title>Genome and low-iron response of an oceanic diatom adapted to chronic iron limitation.</title>
        <authorList>
            <person name="Lommer M."/>
            <person name="Specht M."/>
            <person name="Roy A.S."/>
            <person name="Kraemer L."/>
            <person name="Andreson R."/>
            <person name="Gutowska M.A."/>
            <person name="Wolf J."/>
            <person name="Bergner S.V."/>
            <person name="Schilhabel M.B."/>
            <person name="Klostermeier U.C."/>
            <person name="Beiko R.G."/>
            <person name="Rosenstiel P."/>
            <person name="Hippler M."/>
            <person name="Laroche J."/>
        </authorList>
    </citation>
    <scope>NUCLEOTIDE SEQUENCE [LARGE SCALE GENOMIC DNA]</scope>
    <source>
        <strain evidence="2 3">CCMP1005</strain>
    </source>
</reference>
<dbReference type="OrthoDB" id="38601at2759"/>
<dbReference type="Gene3D" id="3.10.450.50">
    <property type="match status" value="1"/>
</dbReference>
<evidence type="ECO:0000313" key="2">
    <source>
        <dbReference type="EMBL" id="EJK75737.1"/>
    </source>
</evidence>
<accession>K0TQB1</accession>
<name>K0TQB1_THAOC</name>
<feature type="signal peptide" evidence="1">
    <location>
        <begin position="1"/>
        <end position="22"/>
    </location>
</feature>
<dbReference type="AlphaFoldDB" id="K0TQB1"/>
<dbReference type="eggNOG" id="ENOG502SU47">
    <property type="taxonomic scope" value="Eukaryota"/>
</dbReference>
<keyword evidence="3" id="KW-1185">Reference proteome</keyword>
<gene>
    <name evidence="2" type="ORF">THAOC_02529</name>
</gene>
<evidence type="ECO:0008006" key="4">
    <source>
        <dbReference type="Google" id="ProtNLM"/>
    </source>
</evidence>
<organism evidence="2 3">
    <name type="scientific">Thalassiosira oceanica</name>
    <name type="common">Marine diatom</name>
    <dbReference type="NCBI Taxonomy" id="159749"/>
    <lineage>
        <taxon>Eukaryota</taxon>
        <taxon>Sar</taxon>
        <taxon>Stramenopiles</taxon>
        <taxon>Ochrophyta</taxon>
        <taxon>Bacillariophyta</taxon>
        <taxon>Coscinodiscophyceae</taxon>
        <taxon>Thalassiosirophycidae</taxon>
        <taxon>Thalassiosirales</taxon>
        <taxon>Thalassiosiraceae</taxon>
        <taxon>Thalassiosira</taxon>
    </lineage>
</organism>
<dbReference type="SUPFAM" id="SSF54427">
    <property type="entry name" value="NTF2-like"/>
    <property type="match status" value="1"/>
</dbReference>
<dbReference type="InterPro" id="IPR032710">
    <property type="entry name" value="NTF2-like_dom_sf"/>
</dbReference>
<sequence>MLTTQRVATLAVALCTTRAVGAFLSTKAARCRYSTTTKALGSSGGGGGPHTLTEPLAPIDSLARPSALERLRLRLGYGKSLRERVVHKYFHGVDTRNISQIQECFNAEGATITDIRNRPDGSTQNPSNTVTPAFLADRCQQFLTAHPECDVKFYYSPTCGRGKGNNWVYAHWYEEGTWSGESEGLKPDGSPLAVQGQTRFWVGDDLKIKEIVITRTFSKWEEALIAAASADGE</sequence>
<evidence type="ECO:0000256" key="1">
    <source>
        <dbReference type="SAM" id="SignalP"/>
    </source>
</evidence>
<feature type="chain" id="PRO_5030173197" description="SnoaL-like domain-containing protein" evidence="1">
    <location>
        <begin position="23"/>
        <end position="233"/>
    </location>
</feature>
<protein>
    <recommendedName>
        <fullName evidence="4">SnoaL-like domain-containing protein</fullName>
    </recommendedName>
</protein>
<dbReference type="EMBL" id="AGNL01002750">
    <property type="protein sequence ID" value="EJK75737.1"/>
    <property type="molecule type" value="Genomic_DNA"/>
</dbReference>